<dbReference type="Gene3D" id="3.30.360.10">
    <property type="entry name" value="Dihydrodipicolinate Reductase, domain 2"/>
    <property type="match status" value="1"/>
</dbReference>
<dbReference type="STRING" id="429727.VE26_14885"/>
<name>A0A0F5FI57_9HYPH</name>
<evidence type="ECO:0000259" key="1">
    <source>
        <dbReference type="Pfam" id="PF22725"/>
    </source>
</evidence>
<protein>
    <submittedName>
        <fullName evidence="2">Oxidoreductase</fullName>
    </submittedName>
</protein>
<dbReference type="InterPro" id="IPR055170">
    <property type="entry name" value="GFO_IDH_MocA-like_dom"/>
</dbReference>
<organism evidence="2 3">
    <name type="scientific">Devosia chinhatensis</name>
    <dbReference type="NCBI Taxonomy" id="429727"/>
    <lineage>
        <taxon>Bacteria</taxon>
        <taxon>Pseudomonadati</taxon>
        <taxon>Pseudomonadota</taxon>
        <taxon>Alphaproteobacteria</taxon>
        <taxon>Hyphomicrobiales</taxon>
        <taxon>Devosiaceae</taxon>
        <taxon>Devosia</taxon>
    </lineage>
</organism>
<feature type="domain" description="GFO/IDH/MocA-like oxidoreductase" evidence="1">
    <location>
        <begin position="150"/>
        <end position="285"/>
    </location>
</feature>
<reference evidence="2 3" key="1">
    <citation type="submission" date="2015-03" db="EMBL/GenBank/DDBJ databases">
        <authorList>
            <person name="Hassan Y."/>
            <person name="Lepp D."/>
            <person name="Li X.-Z."/>
            <person name="Zhou T."/>
        </authorList>
    </citation>
    <scope>NUCLEOTIDE SEQUENCE [LARGE SCALE GENOMIC DNA]</scope>
    <source>
        <strain evidence="2 3">IPL18</strain>
    </source>
</reference>
<dbReference type="Pfam" id="PF22725">
    <property type="entry name" value="GFO_IDH_MocA_C3"/>
    <property type="match status" value="1"/>
</dbReference>
<dbReference type="Proteomes" id="UP000033649">
    <property type="component" value="Unassembled WGS sequence"/>
</dbReference>
<evidence type="ECO:0000313" key="3">
    <source>
        <dbReference type="Proteomes" id="UP000033649"/>
    </source>
</evidence>
<dbReference type="RefSeq" id="WP_046105932.1">
    <property type="nucleotide sequence ID" value="NZ_JZEY01000061.1"/>
</dbReference>
<dbReference type="PANTHER" id="PTHR42840:SF8">
    <property type="entry name" value="OXIDOREDUCTASE"/>
    <property type="match status" value="1"/>
</dbReference>
<accession>A0A0F5FI57</accession>
<dbReference type="PATRIC" id="fig|429727.3.peg.3049"/>
<dbReference type="PANTHER" id="PTHR42840">
    <property type="entry name" value="NAD(P)-BINDING ROSSMANN-FOLD SUPERFAMILY PROTEIN-RELATED"/>
    <property type="match status" value="1"/>
</dbReference>
<gene>
    <name evidence="2" type="ORF">VE26_14885</name>
</gene>
<evidence type="ECO:0000313" key="2">
    <source>
        <dbReference type="EMBL" id="KKB07902.1"/>
    </source>
</evidence>
<keyword evidence="3" id="KW-1185">Reference proteome</keyword>
<dbReference type="InterPro" id="IPR036291">
    <property type="entry name" value="NAD(P)-bd_dom_sf"/>
</dbReference>
<dbReference type="SUPFAM" id="SSF51735">
    <property type="entry name" value="NAD(P)-binding Rossmann-fold domains"/>
    <property type="match status" value="1"/>
</dbReference>
<dbReference type="SUPFAM" id="SSF55347">
    <property type="entry name" value="Glyceraldehyde-3-phosphate dehydrogenase-like, C-terminal domain"/>
    <property type="match status" value="1"/>
</dbReference>
<dbReference type="EMBL" id="JZEY01000061">
    <property type="protein sequence ID" value="KKB07902.1"/>
    <property type="molecule type" value="Genomic_DNA"/>
</dbReference>
<proteinExistence type="predicted"/>
<dbReference type="OrthoDB" id="9801953at2"/>
<dbReference type="AlphaFoldDB" id="A0A0F5FI57"/>
<comment type="caution">
    <text evidence="2">The sequence shown here is derived from an EMBL/GenBank/DDBJ whole genome shotgun (WGS) entry which is preliminary data.</text>
</comment>
<dbReference type="Gene3D" id="3.40.50.720">
    <property type="entry name" value="NAD(P)-binding Rossmann-like Domain"/>
    <property type="match status" value="1"/>
</dbReference>
<sequence length="383" mass="43139">MAEQRIGIIMHGVTGRMGYNQHLVRSILAIRDQGGITLRNGDRLVVDPIIVGRDKDKIEALAKKHNIARWGTDLDAALANPDDTIFFDAGTTLMRAGLLERALAAGKNVYCEKPTSDDLEVAVNLARTARASGLKHGVVQDKLFLPGLMKLKMLRDSGFFGKILSVRGEFGYWVFEGDWQKAQRPSWNYRKNDGGGIILDMLCHWRYVMDNLFGEVQAVSCLGATHIPQRVDEKGNTFDCDTDDAAYATFQLEGGVIAQINSSWTTRVRRDDLVTFHVDGTHGSAVAGLHKCWTQHRVNTPKPVWNPDQPQTMNFFNDWEEVPDNWPADNGFKAQWEMFLRHVAEDAPWEYGLEAGAKGVQLAELGLKSWEERRWLDVPKLEF</sequence>